<gene>
    <name evidence="2" type="ORF">GCM10022232_85030</name>
</gene>
<evidence type="ECO:0000259" key="1">
    <source>
        <dbReference type="Pfam" id="PF13480"/>
    </source>
</evidence>
<organism evidence="2 3">
    <name type="scientific">Streptomyces plumbiresistens</name>
    <dbReference type="NCBI Taxonomy" id="511811"/>
    <lineage>
        <taxon>Bacteria</taxon>
        <taxon>Bacillati</taxon>
        <taxon>Actinomycetota</taxon>
        <taxon>Actinomycetes</taxon>
        <taxon>Kitasatosporales</taxon>
        <taxon>Streptomycetaceae</taxon>
        <taxon>Streptomyces</taxon>
    </lineage>
</organism>
<dbReference type="Pfam" id="PF13480">
    <property type="entry name" value="Acetyltransf_6"/>
    <property type="match status" value="1"/>
</dbReference>
<dbReference type="Proteomes" id="UP001500456">
    <property type="component" value="Unassembled WGS sequence"/>
</dbReference>
<comment type="caution">
    <text evidence="2">The sequence shown here is derived from an EMBL/GenBank/DDBJ whole genome shotgun (WGS) entry which is preliminary data.</text>
</comment>
<dbReference type="SUPFAM" id="SSF55729">
    <property type="entry name" value="Acyl-CoA N-acyltransferases (Nat)"/>
    <property type="match status" value="1"/>
</dbReference>
<reference evidence="3" key="1">
    <citation type="journal article" date="2019" name="Int. J. Syst. Evol. Microbiol.">
        <title>The Global Catalogue of Microorganisms (GCM) 10K type strain sequencing project: providing services to taxonomists for standard genome sequencing and annotation.</title>
        <authorList>
            <consortium name="The Broad Institute Genomics Platform"/>
            <consortium name="The Broad Institute Genome Sequencing Center for Infectious Disease"/>
            <person name="Wu L."/>
            <person name="Ma J."/>
        </authorList>
    </citation>
    <scope>NUCLEOTIDE SEQUENCE [LARGE SCALE GENOMIC DNA]</scope>
    <source>
        <strain evidence="3">JCM 16924</strain>
    </source>
</reference>
<evidence type="ECO:0000313" key="3">
    <source>
        <dbReference type="Proteomes" id="UP001500456"/>
    </source>
</evidence>
<dbReference type="EMBL" id="BAAAZX010000039">
    <property type="protein sequence ID" value="GAA4026422.1"/>
    <property type="molecule type" value="Genomic_DNA"/>
</dbReference>
<sequence length="375" mass="42015">MNPTYSTELVSDQGSFAELADDWGALYRRCAAATPFQSHAWLHSWWLSYGRRGRLRLVLVRDGGELVAAAPLMRVGRPVPSLVPLGGAISDYGDVLLDDERGEPAVTALAEGLSAAARTALIDLREVRPGAAAERIYDHWRGPRRQVTDSVCLELPALPMDELVSRLPAAKTQQRARAKLRRLAALGIERQTVPPDAVDKALRRLIELHRLQWQGRKVTSEHLRPRFCEHLVRSVEPMVRSGDAVVTEFRLEDDVVAVDLTLLSRRLAGGYLYGAHPCLRERRADVAVMLLDACAEHIRGSGRGVLSLLRGNEPYKHHWRPETVVNQRLLLARRHTAPLLSAVMCDVAARRRGKELLLHWKGWRERKERDGGGRS</sequence>
<protein>
    <submittedName>
        <fullName evidence="2">GNAT family N-acetyltransferase</fullName>
    </submittedName>
</protein>
<name>A0ABP7THF3_9ACTN</name>
<keyword evidence="3" id="KW-1185">Reference proteome</keyword>
<proteinExistence type="predicted"/>
<dbReference type="RefSeq" id="WP_345570797.1">
    <property type="nucleotide sequence ID" value="NZ_BAAAZX010000039.1"/>
</dbReference>
<dbReference type="InterPro" id="IPR038740">
    <property type="entry name" value="BioF2-like_GNAT_dom"/>
</dbReference>
<dbReference type="InterPro" id="IPR016181">
    <property type="entry name" value="Acyl_CoA_acyltransferase"/>
</dbReference>
<feature type="domain" description="BioF2-like acetyltransferase" evidence="1">
    <location>
        <begin position="171"/>
        <end position="317"/>
    </location>
</feature>
<accession>A0ABP7THF3</accession>
<evidence type="ECO:0000313" key="2">
    <source>
        <dbReference type="EMBL" id="GAA4026422.1"/>
    </source>
</evidence>